<dbReference type="PANTHER" id="PTHR39185:SF1">
    <property type="entry name" value="SWARMING MOTILITY PROTEIN SWRD"/>
    <property type="match status" value="1"/>
</dbReference>
<dbReference type="EMBL" id="AP028654">
    <property type="protein sequence ID" value="BEP29372.1"/>
    <property type="molecule type" value="Genomic_DNA"/>
</dbReference>
<evidence type="ECO:0008006" key="3">
    <source>
        <dbReference type="Google" id="ProtNLM"/>
    </source>
</evidence>
<dbReference type="Pfam" id="PF06289">
    <property type="entry name" value="FlbD"/>
    <property type="match status" value="1"/>
</dbReference>
<dbReference type="KEGG" id="hprf:HLPR_17030"/>
<proteinExistence type="predicted"/>
<organism evidence="1 2">
    <name type="scientific">Helicovermis profundi</name>
    <dbReference type="NCBI Taxonomy" id="3065157"/>
    <lineage>
        <taxon>Bacteria</taxon>
        <taxon>Bacillati</taxon>
        <taxon>Bacillota</taxon>
        <taxon>Clostridia</taxon>
        <taxon>Helicovermis</taxon>
    </lineage>
</organism>
<accession>A0AAU9EF56</accession>
<dbReference type="AlphaFoldDB" id="A0AAU9EF56"/>
<keyword evidence="2" id="KW-1185">Reference proteome</keyword>
<dbReference type="Proteomes" id="UP001321786">
    <property type="component" value="Chromosome"/>
</dbReference>
<gene>
    <name evidence="1" type="ORF">HLPR_17030</name>
</gene>
<evidence type="ECO:0000313" key="2">
    <source>
        <dbReference type="Proteomes" id="UP001321786"/>
    </source>
</evidence>
<evidence type="ECO:0000313" key="1">
    <source>
        <dbReference type="EMBL" id="BEP29372.1"/>
    </source>
</evidence>
<protein>
    <recommendedName>
        <fullName evidence="3">Flagellar protein FlbD</fullName>
    </recommendedName>
</protein>
<dbReference type="RefSeq" id="WP_338535010.1">
    <property type="nucleotide sequence ID" value="NZ_AP028654.1"/>
</dbReference>
<name>A0AAU9EF56_9FIRM</name>
<dbReference type="PANTHER" id="PTHR39185">
    <property type="entry name" value="SWARMING MOTILITY PROTEIN SWRD"/>
    <property type="match status" value="1"/>
</dbReference>
<sequence>MIALTRLNGKVFILNSDLIEFLEATPDTVISLTTGKKMVVSEEVDEIIEKIVKYKKKIFSL</sequence>
<reference evidence="1 2" key="1">
    <citation type="submission" date="2023-08" db="EMBL/GenBank/DDBJ databases">
        <title>Helicovermis profunda gen. nov., sp. nov., a novel mesophilic, fermentative bacterium within the Bacillota from a deep-sea hydrothermal vent chimney.</title>
        <authorList>
            <person name="Miyazaki U."/>
            <person name="Mizutani D."/>
            <person name="Hashimoto Y."/>
            <person name="Tame A."/>
            <person name="Sawayama S."/>
            <person name="Miyazaki J."/>
            <person name="Takai K."/>
            <person name="Nakagawa S."/>
        </authorList>
    </citation>
    <scope>NUCLEOTIDE SEQUENCE [LARGE SCALE GENOMIC DNA]</scope>
    <source>
        <strain evidence="1 2">S502</strain>
    </source>
</reference>
<dbReference type="InterPro" id="IPR009384">
    <property type="entry name" value="SwrD-like"/>
</dbReference>